<dbReference type="PANTHER" id="PTHR32319:SF0">
    <property type="entry name" value="BACTERIAL HEMOLYSIN-LIKE PROTEIN"/>
    <property type="match status" value="1"/>
</dbReference>
<dbReference type="AlphaFoldDB" id="A0A3B1CIT5"/>
<organism evidence="4">
    <name type="scientific">hydrothermal vent metagenome</name>
    <dbReference type="NCBI Taxonomy" id="652676"/>
    <lineage>
        <taxon>unclassified sequences</taxon>
        <taxon>metagenomes</taxon>
        <taxon>ecological metagenomes</taxon>
    </lineage>
</organism>
<dbReference type="SUPFAM" id="SSF53335">
    <property type="entry name" value="S-adenosyl-L-methionine-dependent methyltransferases"/>
    <property type="match status" value="1"/>
</dbReference>
<dbReference type="EMBL" id="UOGE01000077">
    <property type="protein sequence ID" value="VAX22570.1"/>
    <property type="molecule type" value="Genomic_DNA"/>
</dbReference>
<dbReference type="InterPro" id="IPR004538">
    <property type="entry name" value="Hemolysin_A/TlyA"/>
</dbReference>
<name>A0A3B1CIT5_9ZZZZ</name>
<dbReference type="PANTHER" id="PTHR32319">
    <property type="entry name" value="BACTERIAL HEMOLYSIN-LIKE PROTEIN"/>
    <property type="match status" value="1"/>
</dbReference>
<dbReference type="GO" id="GO:0032259">
    <property type="term" value="P:methylation"/>
    <property type="evidence" value="ECO:0007669"/>
    <property type="project" value="UniProtKB-KW"/>
</dbReference>
<dbReference type="NCBIfam" id="TIGR00478">
    <property type="entry name" value="tly"/>
    <property type="match status" value="1"/>
</dbReference>
<dbReference type="Pfam" id="PF01479">
    <property type="entry name" value="S4"/>
    <property type="match status" value="1"/>
</dbReference>
<dbReference type="CDD" id="cd00165">
    <property type="entry name" value="S4"/>
    <property type="match status" value="1"/>
</dbReference>
<evidence type="ECO:0000313" key="4">
    <source>
        <dbReference type="EMBL" id="VAX22570.1"/>
    </source>
</evidence>
<evidence type="ECO:0000259" key="3">
    <source>
        <dbReference type="SMART" id="SM00363"/>
    </source>
</evidence>
<keyword evidence="1" id="KW-0694">RNA-binding</keyword>
<dbReference type="InterPro" id="IPR029063">
    <property type="entry name" value="SAM-dependent_MTases_sf"/>
</dbReference>
<keyword evidence="4" id="KW-0808">Transferase</keyword>
<dbReference type="GO" id="GO:0008168">
    <property type="term" value="F:methyltransferase activity"/>
    <property type="evidence" value="ECO:0007669"/>
    <property type="project" value="UniProtKB-KW"/>
</dbReference>
<gene>
    <name evidence="4" type="ORF">MNBD_NITROSPINAE02-719</name>
</gene>
<sequence>MNTNISKKRLDTLLTDLGFAQSRERARAIILAGNVLVDERPVTKAGQMVAEKSKIFVKKKDHPYVSRGGVKLAAALQKFGIDPSDKIALDIGASTGGFTDCLLQLGARKVWAIDVGKNQLDYRLRTDPRVISMEGVNAREIDQALITDPIDIVVADVSFISLRLAVPPLLPALGKEARLILLAKPQFEAGRTKVGKGGIVKDAAIHKEVIDRLVSFFVKLGLDHHGVCESPIEGRKGNREYFIYFRSG</sequence>
<reference evidence="4" key="1">
    <citation type="submission" date="2018-06" db="EMBL/GenBank/DDBJ databases">
        <authorList>
            <person name="Zhirakovskaya E."/>
        </authorList>
    </citation>
    <scope>NUCLEOTIDE SEQUENCE</scope>
</reference>
<evidence type="ECO:0000256" key="2">
    <source>
        <dbReference type="ARBA" id="ARBA00029460"/>
    </source>
</evidence>
<protein>
    <submittedName>
        <fullName evidence="4">RNA binding methyltransferase FtsJ like</fullName>
    </submittedName>
</protein>
<accession>A0A3B1CIT5</accession>
<dbReference type="InterPro" id="IPR047048">
    <property type="entry name" value="TlyA"/>
</dbReference>
<dbReference type="InterPro" id="IPR002877">
    <property type="entry name" value="RNA_MeTrfase_FtsJ_dom"/>
</dbReference>
<dbReference type="PROSITE" id="PS50889">
    <property type="entry name" value="S4"/>
    <property type="match status" value="1"/>
</dbReference>
<dbReference type="PIRSF" id="PIRSF005578">
    <property type="entry name" value="TlyA"/>
    <property type="match status" value="1"/>
</dbReference>
<dbReference type="Gene3D" id="3.40.50.150">
    <property type="entry name" value="Vaccinia Virus protein VP39"/>
    <property type="match status" value="1"/>
</dbReference>
<keyword evidence="4" id="KW-0489">Methyltransferase</keyword>
<dbReference type="Pfam" id="PF01728">
    <property type="entry name" value="FtsJ"/>
    <property type="match status" value="1"/>
</dbReference>
<dbReference type="InterPro" id="IPR002942">
    <property type="entry name" value="S4_RNA-bd"/>
</dbReference>
<dbReference type="GO" id="GO:0003723">
    <property type="term" value="F:RNA binding"/>
    <property type="evidence" value="ECO:0007669"/>
    <property type="project" value="UniProtKB-KW"/>
</dbReference>
<comment type="similarity">
    <text evidence="2">Belongs to the TlyA family.</text>
</comment>
<dbReference type="InterPro" id="IPR036986">
    <property type="entry name" value="S4_RNA-bd_sf"/>
</dbReference>
<dbReference type="SMART" id="SM00363">
    <property type="entry name" value="S4"/>
    <property type="match status" value="1"/>
</dbReference>
<feature type="domain" description="RNA-binding S4" evidence="3">
    <location>
        <begin position="8"/>
        <end position="73"/>
    </location>
</feature>
<proteinExistence type="inferred from homology"/>
<dbReference type="Gene3D" id="3.10.290.10">
    <property type="entry name" value="RNA-binding S4 domain"/>
    <property type="match status" value="1"/>
</dbReference>
<dbReference type="SUPFAM" id="SSF55174">
    <property type="entry name" value="Alpha-L RNA-binding motif"/>
    <property type="match status" value="1"/>
</dbReference>
<evidence type="ECO:0000256" key="1">
    <source>
        <dbReference type="ARBA" id="ARBA00022884"/>
    </source>
</evidence>